<dbReference type="PANTHER" id="PTHR44129">
    <property type="entry name" value="WD REPEAT-CONTAINING PROTEIN POP1"/>
    <property type="match status" value="1"/>
</dbReference>
<dbReference type="SMART" id="SM00320">
    <property type="entry name" value="WD40"/>
    <property type="match status" value="6"/>
</dbReference>
<name>X6P348_RETFI</name>
<comment type="caution">
    <text evidence="4">The sequence shown here is derived from an EMBL/GenBank/DDBJ whole genome shotgun (WGS) entry which is preliminary data.</text>
</comment>
<evidence type="ECO:0000256" key="2">
    <source>
        <dbReference type="ARBA" id="ARBA00022737"/>
    </source>
</evidence>
<dbReference type="AlphaFoldDB" id="X6P348"/>
<dbReference type="PROSITE" id="PS50294">
    <property type="entry name" value="WD_REPEATS_REGION"/>
    <property type="match status" value="3"/>
</dbReference>
<dbReference type="InterPro" id="IPR036322">
    <property type="entry name" value="WD40_repeat_dom_sf"/>
</dbReference>
<dbReference type="CDD" id="cd00200">
    <property type="entry name" value="WD40"/>
    <property type="match status" value="1"/>
</dbReference>
<sequence>MIFFKNEKQTSTQPVLDGFMILTNLWPNMLCFFCFNSNQMFEYSFFIITHYHNLTQAISVFRFDTFHSSYKLPNGFHGHTGCVNSIDHSIFNSVQFLCSGSDDKTVRIWDIETNKQIQSFTYSNNVCCVKFSPYHYHNHRRNVICSSSIDKKIYFWDVKDNKQFQIFNGHTNSVNCIGFSSFNGGRYLCSGSGDCTICLWDVETSKTLHYFYGHGDSVSCAGFSPLQSNSNENNSIGVIGGSGYTICSGSRDKNICVWDVETTKKLLVFKGHALGVKDIKYGSDELGVSGGTNTILSGSYDASVRLWDVRSGQQIQLFEGHRGTVMCVEYSPFVVNNKEIGNSNVICSGSLDNTIRFCDVRSDKRLSILYGDYEEDWGIFCIKFLQLKKEKKSKRNNGRCCDIGMCYGSGKGPIHVWG</sequence>
<keyword evidence="1 3" id="KW-0853">WD repeat</keyword>
<dbReference type="InterPro" id="IPR050349">
    <property type="entry name" value="WD_LIS1/nudF_dynein_reg"/>
</dbReference>
<dbReference type="InterPro" id="IPR020472">
    <property type="entry name" value="WD40_PAC1"/>
</dbReference>
<dbReference type="PRINTS" id="PR00320">
    <property type="entry name" value="GPROTEINBRPT"/>
</dbReference>
<evidence type="ECO:0000313" key="5">
    <source>
        <dbReference type="Proteomes" id="UP000023152"/>
    </source>
</evidence>
<dbReference type="EMBL" id="ASPP01004551">
    <property type="protein sequence ID" value="ETO31987.1"/>
    <property type="molecule type" value="Genomic_DNA"/>
</dbReference>
<keyword evidence="2" id="KW-0677">Repeat</keyword>
<feature type="repeat" description="WD" evidence="3">
    <location>
        <begin position="269"/>
        <end position="317"/>
    </location>
</feature>
<organism evidence="4 5">
    <name type="scientific">Reticulomyxa filosa</name>
    <dbReference type="NCBI Taxonomy" id="46433"/>
    <lineage>
        <taxon>Eukaryota</taxon>
        <taxon>Sar</taxon>
        <taxon>Rhizaria</taxon>
        <taxon>Retaria</taxon>
        <taxon>Foraminifera</taxon>
        <taxon>Monothalamids</taxon>
        <taxon>Reticulomyxidae</taxon>
        <taxon>Reticulomyxa</taxon>
    </lineage>
</organism>
<feature type="repeat" description="WD" evidence="3">
    <location>
        <begin position="76"/>
        <end position="119"/>
    </location>
</feature>
<dbReference type="InterPro" id="IPR019775">
    <property type="entry name" value="WD40_repeat_CS"/>
</dbReference>
<evidence type="ECO:0000256" key="1">
    <source>
        <dbReference type="ARBA" id="ARBA00022574"/>
    </source>
</evidence>
<protein>
    <submittedName>
        <fullName evidence="4">Uncharacterized protein</fullName>
    </submittedName>
</protein>
<gene>
    <name evidence="4" type="ORF">RFI_05130</name>
</gene>
<feature type="repeat" description="WD" evidence="3">
    <location>
        <begin position="242"/>
        <end position="268"/>
    </location>
</feature>
<dbReference type="PROSITE" id="PS50082">
    <property type="entry name" value="WD_REPEATS_2"/>
    <property type="match status" value="4"/>
</dbReference>
<dbReference type="PROSITE" id="PS00678">
    <property type="entry name" value="WD_REPEATS_1"/>
    <property type="match status" value="3"/>
</dbReference>
<feature type="repeat" description="WD" evidence="3">
    <location>
        <begin position="167"/>
        <end position="210"/>
    </location>
</feature>
<dbReference type="InterPro" id="IPR001680">
    <property type="entry name" value="WD40_rpt"/>
</dbReference>
<dbReference type="Gene3D" id="2.130.10.10">
    <property type="entry name" value="YVTN repeat-like/Quinoprotein amine dehydrogenase"/>
    <property type="match status" value="2"/>
</dbReference>
<dbReference type="Pfam" id="PF00400">
    <property type="entry name" value="WD40"/>
    <property type="match status" value="6"/>
</dbReference>
<evidence type="ECO:0000313" key="4">
    <source>
        <dbReference type="EMBL" id="ETO31987.1"/>
    </source>
</evidence>
<dbReference type="OrthoDB" id="10002522at2759"/>
<proteinExistence type="predicted"/>
<dbReference type="SUPFAM" id="SSF50978">
    <property type="entry name" value="WD40 repeat-like"/>
    <property type="match status" value="1"/>
</dbReference>
<evidence type="ECO:0000256" key="3">
    <source>
        <dbReference type="PROSITE-ProRule" id="PRU00221"/>
    </source>
</evidence>
<keyword evidence="5" id="KW-1185">Reference proteome</keyword>
<dbReference type="Proteomes" id="UP000023152">
    <property type="component" value="Unassembled WGS sequence"/>
</dbReference>
<dbReference type="InterPro" id="IPR015943">
    <property type="entry name" value="WD40/YVTN_repeat-like_dom_sf"/>
</dbReference>
<reference evidence="4 5" key="1">
    <citation type="journal article" date="2013" name="Curr. Biol.">
        <title>The Genome of the Foraminiferan Reticulomyxa filosa.</title>
        <authorList>
            <person name="Glockner G."/>
            <person name="Hulsmann N."/>
            <person name="Schleicher M."/>
            <person name="Noegel A.A."/>
            <person name="Eichinger L."/>
            <person name="Gallinger C."/>
            <person name="Pawlowski J."/>
            <person name="Sierra R."/>
            <person name="Euteneuer U."/>
            <person name="Pillet L."/>
            <person name="Moustafa A."/>
            <person name="Platzer M."/>
            <person name="Groth M."/>
            <person name="Szafranski K."/>
            <person name="Schliwa M."/>
        </authorList>
    </citation>
    <scope>NUCLEOTIDE SEQUENCE [LARGE SCALE GENOMIC DNA]</scope>
</reference>
<accession>X6P348</accession>